<feature type="domain" description="Sulfotransferase" evidence="4">
    <location>
        <begin position="42"/>
        <end position="329"/>
    </location>
</feature>
<dbReference type="InterPro" id="IPR000863">
    <property type="entry name" value="Sulfotransferase_dom"/>
</dbReference>
<evidence type="ECO:0000259" key="4">
    <source>
        <dbReference type="Pfam" id="PF00685"/>
    </source>
</evidence>
<dbReference type="GO" id="GO:0008146">
    <property type="term" value="F:sulfotransferase activity"/>
    <property type="evidence" value="ECO:0007669"/>
    <property type="project" value="InterPro"/>
</dbReference>
<keyword evidence="6" id="KW-1185">Reference proteome</keyword>
<gene>
    <name evidence="5" type="primary">Sult1st1</name>
    <name evidence="5" type="ORF">GTO95_0005440</name>
</gene>
<evidence type="ECO:0000313" key="6">
    <source>
        <dbReference type="Proteomes" id="UP000736164"/>
    </source>
</evidence>
<dbReference type="EMBL" id="JAAWVO010052292">
    <property type="protein sequence ID" value="MBN3320712.1"/>
    <property type="molecule type" value="Genomic_DNA"/>
</dbReference>
<evidence type="ECO:0000256" key="1">
    <source>
        <dbReference type="ARBA" id="ARBA00005771"/>
    </source>
</evidence>
<feature type="non-terminal residue" evidence="5">
    <location>
        <position position="1"/>
    </location>
</feature>
<dbReference type="Pfam" id="PF00685">
    <property type="entry name" value="Sulfotransfer_1"/>
    <property type="match status" value="1"/>
</dbReference>
<dbReference type="EC" id="2.8.2.-" evidence="3"/>
<proteinExistence type="inferred from homology"/>
<dbReference type="Proteomes" id="UP000736164">
    <property type="component" value="Unassembled WGS sequence"/>
</dbReference>
<protein>
    <recommendedName>
        <fullName evidence="3">Sulfotransferase</fullName>
        <ecNumber evidence="3">2.8.2.-</ecNumber>
    </recommendedName>
</protein>
<dbReference type="SUPFAM" id="SSF52540">
    <property type="entry name" value="P-loop containing nucleoside triphosphate hydrolases"/>
    <property type="match status" value="1"/>
</dbReference>
<evidence type="ECO:0000256" key="2">
    <source>
        <dbReference type="ARBA" id="ARBA00022679"/>
    </source>
</evidence>
<dbReference type="AlphaFoldDB" id="A0A8J7NVV7"/>
<reference evidence="5" key="1">
    <citation type="journal article" date="2021" name="Cell">
        <title>Tracing the genetic footprints of vertebrate landing in non-teleost ray-finned fishes.</title>
        <authorList>
            <person name="Bi X."/>
            <person name="Wang K."/>
            <person name="Yang L."/>
            <person name="Pan H."/>
            <person name="Jiang H."/>
            <person name="Wei Q."/>
            <person name="Fang M."/>
            <person name="Yu H."/>
            <person name="Zhu C."/>
            <person name="Cai Y."/>
            <person name="He Y."/>
            <person name="Gan X."/>
            <person name="Zeng H."/>
            <person name="Yu D."/>
            <person name="Zhu Y."/>
            <person name="Jiang H."/>
            <person name="Qiu Q."/>
            <person name="Yang H."/>
            <person name="Zhang Y.E."/>
            <person name="Wang W."/>
            <person name="Zhu M."/>
            <person name="He S."/>
            <person name="Zhang G."/>
        </authorList>
    </citation>
    <scope>NUCLEOTIDE SEQUENCE</scope>
    <source>
        <strain evidence="5">Allg_001</strain>
    </source>
</reference>
<name>A0A8J7NVV7_ATRSP</name>
<evidence type="ECO:0000256" key="3">
    <source>
        <dbReference type="RuleBase" id="RU361155"/>
    </source>
</evidence>
<accession>A0A8J7NVV7</accession>
<comment type="similarity">
    <text evidence="1 3">Belongs to the sulfotransferase 1 family.</text>
</comment>
<dbReference type="Gene3D" id="3.40.50.300">
    <property type="entry name" value="P-loop containing nucleotide triphosphate hydrolases"/>
    <property type="match status" value="2"/>
</dbReference>
<comment type="caution">
    <text evidence="5">The sequence shown here is derived from an EMBL/GenBank/DDBJ whole genome shotgun (WGS) entry which is preliminary data.</text>
</comment>
<feature type="non-terminal residue" evidence="5">
    <location>
        <position position="355"/>
    </location>
</feature>
<keyword evidence="2 3" id="KW-0808">Transferase</keyword>
<dbReference type="InterPro" id="IPR027417">
    <property type="entry name" value="P-loop_NTPase"/>
</dbReference>
<dbReference type="PANTHER" id="PTHR11783">
    <property type="entry name" value="SULFOTRANSFERASE SULT"/>
    <property type="match status" value="1"/>
</dbReference>
<sequence>TLSVSLSVMEVKRPELTEFRGVCMSHYFTDNFDNVEKFQARPDDILIATYPKAGTTWVSELVDQVYFGVSDPGRFSLPVYERVPFLEICVPSLMTGTEAVEKMSSCPRLIKTHLPLQLVPPSFWEQNCRVMCVFSVYRVCSVCSFSLQVMCGCSVCTGCVECLLSLYRRCVCDVCVQCVQAVLTVFSLSTGDVCVQCVQGVLSVFSFSTVVFGSWYDHVTGWWERRQTHPRLLYLFYEDLKEDLPRELDRLCAFLGVPLSERDRQSVLGAVGFETMRSQSQKFFSISGLMDQSISPFMRKGMVGDWKNHFTVAQSEAFDEDYRRKMKDSTLSFRMELEREEELSSEGSSLLMGTL</sequence>
<organism evidence="5 6">
    <name type="scientific">Atractosteus spatula</name>
    <name type="common">Alligator gar</name>
    <name type="synonym">Lepisosteus spatula</name>
    <dbReference type="NCBI Taxonomy" id="7917"/>
    <lineage>
        <taxon>Eukaryota</taxon>
        <taxon>Metazoa</taxon>
        <taxon>Chordata</taxon>
        <taxon>Craniata</taxon>
        <taxon>Vertebrata</taxon>
        <taxon>Euteleostomi</taxon>
        <taxon>Actinopterygii</taxon>
        <taxon>Neopterygii</taxon>
        <taxon>Holostei</taxon>
        <taxon>Semionotiformes</taxon>
        <taxon>Lepisosteidae</taxon>
        <taxon>Atractosteus</taxon>
    </lineage>
</organism>
<evidence type="ECO:0000313" key="5">
    <source>
        <dbReference type="EMBL" id="MBN3320712.1"/>
    </source>
</evidence>